<dbReference type="AlphaFoldDB" id="A0A4R0RMW8"/>
<dbReference type="SUPFAM" id="SSF54768">
    <property type="entry name" value="dsRNA-binding domain-like"/>
    <property type="match status" value="1"/>
</dbReference>
<dbReference type="OrthoDB" id="112668at2759"/>
<comment type="caution">
    <text evidence="1">The sequence shown here is derived from an EMBL/GenBank/DDBJ whole genome shotgun (WGS) entry which is preliminary data.</text>
</comment>
<proteinExistence type="predicted"/>
<dbReference type="Gene3D" id="3.30.160.20">
    <property type="match status" value="1"/>
</dbReference>
<protein>
    <recommendedName>
        <fullName evidence="3">DRBM domain-containing protein</fullName>
    </recommendedName>
</protein>
<evidence type="ECO:0008006" key="3">
    <source>
        <dbReference type="Google" id="ProtNLM"/>
    </source>
</evidence>
<organism evidence="1 2">
    <name type="scientific">Steccherinum ochraceum</name>
    <dbReference type="NCBI Taxonomy" id="92696"/>
    <lineage>
        <taxon>Eukaryota</taxon>
        <taxon>Fungi</taxon>
        <taxon>Dikarya</taxon>
        <taxon>Basidiomycota</taxon>
        <taxon>Agaricomycotina</taxon>
        <taxon>Agaricomycetes</taxon>
        <taxon>Polyporales</taxon>
        <taxon>Steccherinaceae</taxon>
        <taxon>Steccherinum</taxon>
    </lineage>
</organism>
<name>A0A4R0RMW8_9APHY</name>
<accession>A0A4R0RMW8</accession>
<sequence length="81" mass="9122">MAESQHWRLQLNNLLQRSYGTSALSWEQKQLGSQHAGTWEATALIRFVPYGRGRGRTVGEAREAAAQQAYAALHNELNGRR</sequence>
<keyword evidence="2" id="KW-1185">Reference proteome</keyword>
<evidence type="ECO:0000313" key="2">
    <source>
        <dbReference type="Proteomes" id="UP000292702"/>
    </source>
</evidence>
<dbReference type="Proteomes" id="UP000292702">
    <property type="component" value="Unassembled WGS sequence"/>
</dbReference>
<gene>
    <name evidence="1" type="ORF">EIP91_004859</name>
</gene>
<reference evidence="1 2" key="1">
    <citation type="submission" date="2018-11" db="EMBL/GenBank/DDBJ databases">
        <title>Genome assembly of Steccherinum ochraceum LE-BIN_3174, the white-rot fungus of the Steccherinaceae family (The Residual Polyporoid clade, Polyporales, Basidiomycota).</title>
        <authorList>
            <person name="Fedorova T.V."/>
            <person name="Glazunova O.A."/>
            <person name="Landesman E.O."/>
            <person name="Moiseenko K.V."/>
            <person name="Psurtseva N.V."/>
            <person name="Savinova O.S."/>
            <person name="Shakhova N.V."/>
            <person name="Tyazhelova T.V."/>
            <person name="Vasina D.V."/>
        </authorList>
    </citation>
    <scope>NUCLEOTIDE SEQUENCE [LARGE SCALE GENOMIC DNA]</scope>
    <source>
        <strain evidence="1 2">LE-BIN_3174</strain>
    </source>
</reference>
<dbReference type="EMBL" id="RWJN01000027">
    <property type="protein sequence ID" value="TCD70130.1"/>
    <property type="molecule type" value="Genomic_DNA"/>
</dbReference>
<evidence type="ECO:0000313" key="1">
    <source>
        <dbReference type="EMBL" id="TCD70130.1"/>
    </source>
</evidence>